<dbReference type="STRING" id="27342.A0A0H2RUZ1"/>
<name>A0A0H2RUZ1_9AGAM</name>
<gene>
    <name evidence="1" type="ORF">SCHPADRAFT_372092</name>
</gene>
<protein>
    <recommendedName>
        <fullName evidence="3">Ricin B lectin domain-containing protein</fullName>
    </recommendedName>
</protein>
<reference evidence="1 2" key="1">
    <citation type="submission" date="2015-04" db="EMBL/GenBank/DDBJ databases">
        <title>Complete genome sequence of Schizopora paradoxa KUC8140, a cosmopolitan wood degrader in East Asia.</title>
        <authorList>
            <consortium name="DOE Joint Genome Institute"/>
            <person name="Min B."/>
            <person name="Park H."/>
            <person name="Jang Y."/>
            <person name="Kim J.-J."/>
            <person name="Kim K.H."/>
            <person name="Pangilinan J."/>
            <person name="Lipzen A."/>
            <person name="Riley R."/>
            <person name="Grigoriev I.V."/>
            <person name="Spatafora J.W."/>
            <person name="Choi I.-G."/>
        </authorList>
    </citation>
    <scope>NUCLEOTIDE SEQUENCE [LARGE SCALE GENOMIC DNA]</scope>
    <source>
        <strain evidence="1 2">KUC8140</strain>
    </source>
</reference>
<sequence length="142" mass="15587">MTSITGTVQDGTYKIKNTNFDSYVNLADNNSGTPLTNDKNADSATIKWNVKLLDNGHYTIKSNKFPTKEAFASAKPSSGQVVVSKVDTTQWTITETNTNGQYLLNPVVDDTLFWNLENATSTTTVKLQKDSGAKSQWAFVLV</sequence>
<dbReference type="Proteomes" id="UP000053477">
    <property type="component" value="Unassembled WGS sequence"/>
</dbReference>
<dbReference type="OrthoDB" id="3266227at2759"/>
<evidence type="ECO:0000313" key="2">
    <source>
        <dbReference type="Proteomes" id="UP000053477"/>
    </source>
</evidence>
<dbReference type="AlphaFoldDB" id="A0A0H2RUZ1"/>
<dbReference type="EMBL" id="KQ085962">
    <property type="protein sequence ID" value="KLO13278.1"/>
    <property type="molecule type" value="Genomic_DNA"/>
</dbReference>
<dbReference type="InParanoid" id="A0A0H2RUZ1"/>
<organism evidence="1 2">
    <name type="scientific">Schizopora paradoxa</name>
    <dbReference type="NCBI Taxonomy" id="27342"/>
    <lineage>
        <taxon>Eukaryota</taxon>
        <taxon>Fungi</taxon>
        <taxon>Dikarya</taxon>
        <taxon>Basidiomycota</taxon>
        <taxon>Agaricomycotina</taxon>
        <taxon>Agaricomycetes</taxon>
        <taxon>Hymenochaetales</taxon>
        <taxon>Schizoporaceae</taxon>
        <taxon>Schizopora</taxon>
    </lineage>
</organism>
<dbReference type="Gene3D" id="2.80.10.50">
    <property type="match status" value="1"/>
</dbReference>
<proteinExistence type="predicted"/>
<keyword evidence="2" id="KW-1185">Reference proteome</keyword>
<evidence type="ECO:0000313" key="1">
    <source>
        <dbReference type="EMBL" id="KLO13278.1"/>
    </source>
</evidence>
<accession>A0A0H2RUZ1</accession>
<evidence type="ECO:0008006" key="3">
    <source>
        <dbReference type="Google" id="ProtNLM"/>
    </source>
</evidence>
<dbReference type="SUPFAM" id="SSF50370">
    <property type="entry name" value="Ricin B-like lectins"/>
    <property type="match status" value="1"/>
</dbReference>
<dbReference type="InterPro" id="IPR035992">
    <property type="entry name" value="Ricin_B-like_lectins"/>
</dbReference>